<accession>A0A239G002</accession>
<feature type="domain" description="Nudix hydrolase" evidence="5">
    <location>
        <begin position="1"/>
        <end position="143"/>
    </location>
</feature>
<evidence type="ECO:0000256" key="1">
    <source>
        <dbReference type="ARBA" id="ARBA00001946"/>
    </source>
</evidence>
<reference evidence="7" key="1">
    <citation type="submission" date="2017-06" db="EMBL/GenBank/DDBJ databases">
        <authorList>
            <person name="Varghese N."/>
            <person name="Submissions S."/>
        </authorList>
    </citation>
    <scope>NUCLEOTIDE SEQUENCE [LARGE SCALE GENOMIC DNA]</scope>
    <source>
        <strain evidence="7">DSM 22348</strain>
    </source>
</reference>
<comment type="similarity">
    <text evidence="4">Belongs to the Nudix hydrolase family.</text>
</comment>
<dbReference type="OrthoDB" id="9761969at2"/>
<keyword evidence="3" id="KW-0460">Magnesium</keyword>
<dbReference type="Pfam" id="PF00293">
    <property type="entry name" value="NUDIX"/>
    <property type="match status" value="1"/>
</dbReference>
<comment type="cofactor">
    <cofactor evidence="1">
        <name>Mg(2+)</name>
        <dbReference type="ChEBI" id="CHEBI:18420"/>
    </cofactor>
</comment>
<dbReference type="GO" id="GO:0016787">
    <property type="term" value="F:hydrolase activity"/>
    <property type="evidence" value="ECO:0007669"/>
    <property type="project" value="UniProtKB-KW"/>
</dbReference>
<evidence type="ECO:0000313" key="7">
    <source>
        <dbReference type="Proteomes" id="UP000198407"/>
    </source>
</evidence>
<dbReference type="EMBL" id="FZOL01000011">
    <property type="protein sequence ID" value="SNS61354.1"/>
    <property type="molecule type" value="Genomic_DNA"/>
</dbReference>
<dbReference type="STRING" id="1215104.GCA_000730585_01953"/>
<dbReference type="PROSITE" id="PS00893">
    <property type="entry name" value="NUDIX_BOX"/>
    <property type="match status" value="1"/>
</dbReference>
<evidence type="ECO:0000256" key="4">
    <source>
        <dbReference type="RuleBase" id="RU003476"/>
    </source>
</evidence>
<dbReference type="Proteomes" id="UP000198407">
    <property type="component" value="Unassembled WGS sequence"/>
</dbReference>
<organism evidence="6 7">
    <name type="scientific">Pseudomonas japonica</name>
    <dbReference type="NCBI Taxonomy" id="256466"/>
    <lineage>
        <taxon>Bacteria</taxon>
        <taxon>Pseudomonadati</taxon>
        <taxon>Pseudomonadota</taxon>
        <taxon>Gammaproteobacteria</taxon>
        <taxon>Pseudomonadales</taxon>
        <taxon>Pseudomonadaceae</taxon>
        <taxon>Pseudomonas</taxon>
    </lineage>
</organism>
<dbReference type="AlphaFoldDB" id="A0A239G002"/>
<protein>
    <submittedName>
        <fullName evidence="6">NUDIX domain-containing protein</fullName>
    </submittedName>
</protein>
<evidence type="ECO:0000256" key="2">
    <source>
        <dbReference type="ARBA" id="ARBA00022801"/>
    </source>
</evidence>
<proteinExistence type="inferred from homology"/>
<gene>
    <name evidence="6" type="ORF">SAMN05444352_11135</name>
</gene>
<dbReference type="SUPFAM" id="SSF55811">
    <property type="entry name" value="Nudix"/>
    <property type="match status" value="1"/>
</dbReference>
<keyword evidence="2 4" id="KW-0378">Hydrolase</keyword>
<dbReference type="InterPro" id="IPR020476">
    <property type="entry name" value="Nudix_hydrolase"/>
</dbReference>
<dbReference type="InterPro" id="IPR020084">
    <property type="entry name" value="NUDIX_hydrolase_CS"/>
</dbReference>
<dbReference type="PRINTS" id="PR00502">
    <property type="entry name" value="NUDIXFAMILY"/>
</dbReference>
<dbReference type="PROSITE" id="PS51462">
    <property type="entry name" value="NUDIX"/>
    <property type="match status" value="1"/>
</dbReference>
<evidence type="ECO:0000259" key="5">
    <source>
        <dbReference type="PROSITE" id="PS51462"/>
    </source>
</evidence>
<name>A0A239G002_9PSED</name>
<dbReference type="PANTHER" id="PTHR43046:SF12">
    <property type="entry name" value="GDP-MANNOSE MANNOSYL HYDROLASE"/>
    <property type="match status" value="1"/>
</dbReference>
<dbReference type="InterPro" id="IPR000086">
    <property type="entry name" value="NUDIX_hydrolase_dom"/>
</dbReference>
<dbReference type="PANTHER" id="PTHR43046">
    <property type="entry name" value="GDP-MANNOSE MANNOSYL HYDROLASE"/>
    <property type="match status" value="1"/>
</dbReference>
<dbReference type="RefSeq" id="WP_042126771.1">
    <property type="nucleotide sequence ID" value="NZ_FZOL01000011.1"/>
</dbReference>
<evidence type="ECO:0000256" key="3">
    <source>
        <dbReference type="ARBA" id="ARBA00022842"/>
    </source>
</evidence>
<evidence type="ECO:0000313" key="6">
    <source>
        <dbReference type="EMBL" id="SNS61354.1"/>
    </source>
</evidence>
<keyword evidence="7" id="KW-1185">Reference proteome</keyword>
<dbReference type="InterPro" id="IPR015797">
    <property type="entry name" value="NUDIX_hydrolase-like_dom_sf"/>
</dbReference>
<dbReference type="CDD" id="cd04685">
    <property type="entry name" value="NUDIX_Hydrolase"/>
    <property type="match status" value="1"/>
</dbReference>
<sequence>MRERKSARLLIVDPEQRVLLFHFVHTDDALAGHSHWATPGGGLEEGEGFREAAIRELREETGIEVADVGEPVGERRFVMRLPSGEDVISMELYYGVRATSQQLSRDGWTAHEMKVMAAHRWWSAEELRGTTETVYPQQLLEMLERARDA</sequence>
<dbReference type="Gene3D" id="3.90.79.10">
    <property type="entry name" value="Nucleoside Triphosphate Pyrophosphohydrolase"/>
    <property type="match status" value="1"/>
</dbReference>